<dbReference type="CDD" id="cd18186">
    <property type="entry name" value="BTB_POZ_ZBTB_KLHL-like"/>
    <property type="match status" value="1"/>
</dbReference>
<proteinExistence type="predicted"/>
<accession>A0A4U0WXQ3</accession>
<dbReference type="Proteomes" id="UP000309340">
    <property type="component" value="Unassembled WGS sequence"/>
</dbReference>
<evidence type="ECO:0000313" key="1">
    <source>
        <dbReference type="EMBL" id="TKA68181.1"/>
    </source>
</evidence>
<protein>
    <recommendedName>
        <fullName evidence="3">BTB domain-containing protein</fullName>
    </recommendedName>
</protein>
<reference evidence="1 2" key="1">
    <citation type="submission" date="2017-03" db="EMBL/GenBank/DDBJ databases">
        <title>Genomes of endolithic fungi from Antarctica.</title>
        <authorList>
            <person name="Coleine C."/>
            <person name="Masonjones S."/>
            <person name="Stajich J.E."/>
        </authorList>
    </citation>
    <scope>NUCLEOTIDE SEQUENCE [LARGE SCALE GENOMIC DNA]</scope>
    <source>
        <strain evidence="1 2">CCFEE 5184</strain>
    </source>
</reference>
<dbReference type="OrthoDB" id="6359816at2759"/>
<dbReference type="InterPro" id="IPR011333">
    <property type="entry name" value="SKP1/BTB/POZ_sf"/>
</dbReference>
<comment type="caution">
    <text evidence="1">The sequence shown here is derived from an EMBL/GenBank/DDBJ whole genome shotgun (WGS) entry which is preliminary data.</text>
</comment>
<dbReference type="Gene3D" id="3.30.710.10">
    <property type="entry name" value="Potassium Channel Kv1.1, Chain A"/>
    <property type="match status" value="1"/>
</dbReference>
<keyword evidence="2" id="KW-1185">Reference proteome</keyword>
<sequence length="142" mass="15900">MASISAAKLFGKDTFKDVTIDYGGGREFKAHKLVLSENAEQGNISGTIELAGDPEAVEGMLRYIYTFDYLPAKDLGRENWDFHLRIAAVAERPAQIAELQRKIFVEFLELPIFSKRIGEQPGRALGYLLQMAKAWKKPLPGQ</sequence>
<dbReference type="SUPFAM" id="SSF54695">
    <property type="entry name" value="POZ domain"/>
    <property type="match status" value="1"/>
</dbReference>
<evidence type="ECO:0000313" key="2">
    <source>
        <dbReference type="Proteomes" id="UP000309340"/>
    </source>
</evidence>
<name>A0A4U0WXQ3_9PEZI</name>
<gene>
    <name evidence="1" type="ORF">B0A55_07347</name>
</gene>
<evidence type="ECO:0008006" key="3">
    <source>
        <dbReference type="Google" id="ProtNLM"/>
    </source>
</evidence>
<dbReference type="AlphaFoldDB" id="A0A4U0WXQ3"/>
<organism evidence="1 2">
    <name type="scientific">Friedmanniomyces simplex</name>
    <dbReference type="NCBI Taxonomy" id="329884"/>
    <lineage>
        <taxon>Eukaryota</taxon>
        <taxon>Fungi</taxon>
        <taxon>Dikarya</taxon>
        <taxon>Ascomycota</taxon>
        <taxon>Pezizomycotina</taxon>
        <taxon>Dothideomycetes</taxon>
        <taxon>Dothideomycetidae</taxon>
        <taxon>Mycosphaerellales</taxon>
        <taxon>Teratosphaeriaceae</taxon>
        <taxon>Friedmanniomyces</taxon>
    </lineage>
</organism>
<dbReference type="EMBL" id="NAJQ01000527">
    <property type="protein sequence ID" value="TKA68181.1"/>
    <property type="molecule type" value="Genomic_DNA"/>
</dbReference>